<dbReference type="GO" id="GO:0016616">
    <property type="term" value="F:oxidoreductase activity, acting on the CH-OH group of donors, NAD or NADP as acceptor"/>
    <property type="evidence" value="ECO:0007669"/>
    <property type="project" value="TreeGrafter"/>
</dbReference>
<keyword evidence="6" id="KW-1185">Reference proteome</keyword>
<organism evidence="5 6">
    <name type="scientific">Penicillium steckii</name>
    <dbReference type="NCBI Taxonomy" id="303698"/>
    <lineage>
        <taxon>Eukaryota</taxon>
        <taxon>Fungi</taxon>
        <taxon>Dikarya</taxon>
        <taxon>Ascomycota</taxon>
        <taxon>Pezizomycotina</taxon>
        <taxon>Eurotiomycetes</taxon>
        <taxon>Eurotiomycetidae</taxon>
        <taxon>Eurotiales</taxon>
        <taxon>Aspergillaceae</taxon>
        <taxon>Penicillium</taxon>
    </lineage>
</organism>
<evidence type="ECO:0000256" key="2">
    <source>
        <dbReference type="ARBA" id="ARBA00023445"/>
    </source>
</evidence>
<dbReference type="InterPro" id="IPR050425">
    <property type="entry name" value="NAD(P)_dehydrat-like"/>
</dbReference>
<proteinExistence type="inferred from homology"/>
<dbReference type="Pfam" id="PF01370">
    <property type="entry name" value="Epimerase"/>
    <property type="match status" value="1"/>
</dbReference>
<protein>
    <recommendedName>
        <fullName evidence="4">NAD-dependent epimerase/dehydratase domain-containing protein</fullName>
    </recommendedName>
</protein>
<evidence type="ECO:0000313" key="5">
    <source>
        <dbReference type="EMBL" id="OQE19049.1"/>
    </source>
</evidence>
<comment type="caution">
    <text evidence="5">The sequence shown here is derived from an EMBL/GenBank/DDBJ whole genome shotgun (WGS) entry which is preliminary data.</text>
</comment>
<dbReference type="PANTHER" id="PTHR10366">
    <property type="entry name" value="NAD DEPENDENT EPIMERASE/DEHYDRATASE"/>
    <property type="match status" value="1"/>
</dbReference>
<evidence type="ECO:0000259" key="4">
    <source>
        <dbReference type="Pfam" id="PF01370"/>
    </source>
</evidence>
<keyword evidence="3" id="KW-0472">Membrane</keyword>
<keyword evidence="1" id="KW-0560">Oxidoreductase</keyword>
<dbReference type="EMBL" id="MLKD01000016">
    <property type="protein sequence ID" value="OQE19049.1"/>
    <property type="molecule type" value="Genomic_DNA"/>
</dbReference>
<dbReference type="InterPro" id="IPR036291">
    <property type="entry name" value="NAD(P)-bd_dom_sf"/>
</dbReference>
<dbReference type="InterPro" id="IPR001509">
    <property type="entry name" value="Epimerase_deHydtase"/>
</dbReference>
<accession>A0A1V6SZB2</accession>
<dbReference type="STRING" id="303698.A0A1V6SZB2"/>
<reference evidence="6" key="1">
    <citation type="journal article" date="2017" name="Nat. Microbiol.">
        <title>Global analysis of biosynthetic gene clusters reveals vast potential of secondary metabolite production in Penicillium species.</title>
        <authorList>
            <person name="Nielsen J.C."/>
            <person name="Grijseels S."/>
            <person name="Prigent S."/>
            <person name="Ji B."/>
            <person name="Dainat J."/>
            <person name="Nielsen K.F."/>
            <person name="Frisvad J.C."/>
            <person name="Workman M."/>
            <person name="Nielsen J."/>
        </authorList>
    </citation>
    <scope>NUCLEOTIDE SEQUENCE [LARGE SCALE GENOMIC DNA]</scope>
    <source>
        <strain evidence="6">IBT 24891</strain>
    </source>
</reference>
<name>A0A1V6SZB2_9EURO</name>
<dbReference type="PANTHER" id="PTHR10366:SF812">
    <property type="entry name" value="VPS9 DOMAIN-CONTAINING PROTEIN"/>
    <property type="match status" value="1"/>
</dbReference>
<dbReference type="AlphaFoldDB" id="A0A1V6SZB2"/>
<evidence type="ECO:0000313" key="6">
    <source>
        <dbReference type="Proteomes" id="UP000191285"/>
    </source>
</evidence>
<keyword evidence="3" id="KW-1133">Transmembrane helix</keyword>
<feature type="domain" description="NAD-dependent epimerase/dehydratase" evidence="4">
    <location>
        <begin position="6"/>
        <end position="250"/>
    </location>
</feature>
<gene>
    <name evidence="5" type="ORF">PENSTE_c016G02506</name>
</gene>
<dbReference type="SUPFAM" id="SSF51735">
    <property type="entry name" value="NAD(P)-binding Rossmann-fold domains"/>
    <property type="match status" value="1"/>
</dbReference>
<comment type="similarity">
    <text evidence="2">Belongs to the NAD(P)-dependent epimerase/dehydratase family. Dihydroflavonol-4-reductase subfamily.</text>
</comment>
<dbReference type="Gene3D" id="3.40.50.720">
    <property type="entry name" value="NAD(P)-binding Rossmann-like Domain"/>
    <property type="match status" value="1"/>
</dbReference>
<dbReference type="Proteomes" id="UP000191285">
    <property type="component" value="Unassembled WGS sequence"/>
</dbReference>
<evidence type="ECO:0000256" key="3">
    <source>
        <dbReference type="SAM" id="Phobius"/>
    </source>
</evidence>
<keyword evidence="3" id="KW-0812">Transmembrane</keyword>
<evidence type="ECO:0000256" key="1">
    <source>
        <dbReference type="ARBA" id="ARBA00023002"/>
    </source>
</evidence>
<feature type="transmembrane region" description="Helical" evidence="3">
    <location>
        <begin position="6"/>
        <end position="28"/>
    </location>
</feature>
<sequence length="335" mass="37153">MAAELIFIIGATGFIGSTVALTALQAGFRLRISLRTPSNKIQELLSRYSSQIEYVTVLDITDEQAFTGKLEGVDYVLHLASPQPHVPDKNTYLVPAVKGTMTILKEASKVSSIKKVVIMSSIASLIPLSGIPTGGVIKENNDWDFDIDDSADFNDPTNPAGTAFKFYHASKLLANKATWEFREVEKPHFSLVSLHPGFVYGYNPTQISAKDVELTSNGILWRAIMKGVTDSRATGVHVQDVADAHIRALSPEISDGSKYLLIGQKTSWREIAQIVHRDYPHIGAKISVDLEEDTLSVNTSKAEKELRIQWRSFERIIHDFLDQQLELIQSEQMAV</sequence>
<dbReference type="OrthoDB" id="2735536at2759"/>